<dbReference type="Pfam" id="PF01129">
    <property type="entry name" value="ART"/>
    <property type="match status" value="1"/>
</dbReference>
<proteinExistence type="predicted"/>
<dbReference type="InterPro" id="IPR000768">
    <property type="entry name" value="ART"/>
</dbReference>
<dbReference type="Gene3D" id="3.90.176.10">
    <property type="entry name" value="Toxin ADP-ribosyltransferase, Chain A, domain 1"/>
    <property type="match status" value="1"/>
</dbReference>
<dbReference type="OrthoDB" id="423533at2759"/>
<dbReference type="GO" id="GO:0016779">
    <property type="term" value="F:nucleotidyltransferase activity"/>
    <property type="evidence" value="ECO:0007669"/>
    <property type="project" value="UniProtKB-KW"/>
</dbReference>
<evidence type="ECO:0000313" key="2">
    <source>
        <dbReference type="RefSeq" id="XP_003198090.3"/>
    </source>
</evidence>
<dbReference type="FunFam" id="3.90.176.10:FF:000001">
    <property type="entry name" value="NAD(P)(+)--arginine ADP-ribosyltransferase"/>
    <property type="match status" value="1"/>
</dbReference>
<dbReference type="PRINTS" id="PR00970">
    <property type="entry name" value="RIBTRNSFRASE"/>
</dbReference>
<gene>
    <name evidence="2" type="primary">LOC100537553</name>
</gene>
<dbReference type="Proteomes" id="UP000000437">
    <property type="component" value="Chromosome 3"/>
</dbReference>
<dbReference type="InterPro" id="IPR050999">
    <property type="entry name" value="ADP-ribosyltransferase_ARG"/>
</dbReference>
<protein>
    <submittedName>
        <fullName evidence="2">Ecto-ADP-ribosyltransferase 5-like</fullName>
    </submittedName>
</protein>
<dbReference type="KEGG" id="dre:100537553"/>
<name>A0A8M1RLS6_DANRE</name>
<dbReference type="PROSITE" id="PS51996">
    <property type="entry name" value="TR_MART"/>
    <property type="match status" value="1"/>
</dbReference>
<reference evidence="2" key="1">
    <citation type="submission" date="2025-08" db="UniProtKB">
        <authorList>
            <consortium name="RefSeq"/>
        </authorList>
    </citation>
    <scope>IDENTIFICATION</scope>
    <source>
        <strain evidence="2">Tuebingen</strain>
        <tissue evidence="2">Fibroblasts and whole tissue</tissue>
    </source>
</reference>
<dbReference type="GO" id="GO:0106274">
    <property type="term" value="F:NAD+-protein-arginine ADP-ribosyltransferase activity"/>
    <property type="evidence" value="ECO:0007669"/>
    <property type="project" value="UniProtKB-EC"/>
</dbReference>
<dbReference type="PANTHER" id="PTHR10339">
    <property type="entry name" value="ADP-RIBOSYLTRANSFERASE"/>
    <property type="match status" value="1"/>
</dbReference>
<sequence length="376" mass="43180">MKMKIEALLLVVAALQDHTAAAVQNIYPLDMAVNSVDDQYDGCTIKMANLVKTKYLEKELKNSNAFNKAWEEGEENSTAPQDNLKRNHSIAIYVYTNLDSSVYSSFNMATRNGKQNYTDQTFTWYSLHFLLTDAIQILSESQKKCKITFRGTNVSFYRNVTGKVIRFGSFTSSSLDRKVAQGFGNKSCFRIKTCNGANVVKYSKYPDQKEVLIPPYEKFKVTAIKTKEVDKNLWCETVYALKSAGTRSDLNCTLAFKKTMSFKTIRFCRCINRKIKAMAQAVNRGHYKSVRFGRKLSILPNKMLEDQLSKPNRRDEEMYQECINVFHFLVENQMNPANRNVYIRQQIAQKQDCRRFLNTLGFDPLILELLNPCCAA</sequence>
<dbReference type="GO" id="GO:0003950">
    <property type="term" value="F:NAD+ poly-ADP-ribosyltransferase activity"/>
    <property type="evidence" value="ECO:0000318"/>
    <property type="project" value="GO_Central"/>
</dbReference>
<evidence type="ECO:0000313" key="1">
    <source>
        <dbReference type="Proteomes" id="UP000000437"/>
    </source>
</evidence>
<keyword evidence="1" id="KW-1185">Reference proteome</keyword>
<dbReference type="RefSeq" id="XP_003198090.3">
    <property type="nucleotide sequence ID" value="XM_003198042.7"/>
</dbReference>
<organism evidence="1 2">
    <name type="scientific">Danio rerio</name>
    <name type="common">Zebrafish</name>
    <name type="synonym">Brachydanio rerio</name>
    <dbReference type="NCBI Taxonomy" id="7955"/>
    <lineage>
        <taxon>Eukaryota</taxon>
        <taxon>Metazoa</taxon>
        <taxon>Chordata</taxon>
        <taxon>Craniata</taxon>
        <taxon>Vertebrata</taxon>
        <taxon>Euteleostomi</taxon>
        <taxon>Actinopterygii</taxon>
        <taxon>Neopterygii</taxon>
        <taxon>Teleostei</taxon>
        <taxon>Ostariophysi</taxon>
        <taxon>Cypriniformes</taxon>
        <taxon>Danionidae</taxon>
        <taxon>Danioninae</taxon>
        <taxon>Danio</taxon>
    </lineage>
</organism>
<accession>A0A8M1RLS6</accession>
<dbReference type="PANTHER" id="PTHR10339:SF27">
    <property type="entry name" value="NAD(P)(+)--ARGININE ADP-RIBOSYLTRANSFERASE"/>
    <property type="match status" value="1"/>
</dbReference>
<dbReference type="SUPFAM" id="SSF56399">
    <property type="entry name" value="ADP-ribosylation"/>
    <property type="match status" value="1"/>
</dbReference>